<evidence type="ECO:0000313" key="2">
    <source>
        <dbReference type="EMBL" id="GIJ49038.1"/>
    </source>
</evidence>
<dbReference type="Proteomes" id="UP000619260">
    <property type="component" value="Unassembled WGS sequence"/>
</dbReference>
<dbReference type="SUPFAM" id="SSF51735">
    <property type="entry name" value="NAD(P)-binding Rossmann-fold domains"/>
    <property type="match status" value="1"/>
</dbReference>
<dbReference type="AlphaFoldDB" id="A0A8J3YRH3"/>
<name>A0A8J3YRH3_9ACTN</name>
<gene>
    <name evidence="2" type="ORF">Val02_59240</name>
</gene>
<organism evidence="2 3">
    <name type="scientific">Virgisporangium aliadipatigenens</name>
    <dbReference type="NCBI Taxonomy" id="741659"/>
    <lineage>
        <taxon>Bacteria</taxon>
        <taxon>Bacillati</taxon>
        <taxon>Actinomycetota</taxon>
        <taxon>Actinomycetes</taxon>
        <taxon>Micromonosporales</taxon>
        <taxon>Micromonosporaceae</taxon>
        <taxon>Virgisporangium</taxon>
    </lineage>
</organism>
<dbReference type="InterPro" id="IPR016040">
    <property type="entry name" value="NAD(P)-bd_dom"/>
</dbReference>
<evidence type="ECO:0000259" key="1">
    <source>
        <dbReference type="Pfam" id="PF13460"/>
    </source>
</evidence>
<dbReference type="EMBL" id="BOPF01000024">
    <property type="protein sequence ID" value="GIJ49038.1"/>
    <property type="molecule type" value="Genomic_DNA"/>
</dbReference>
<dbReference type="GO" id="GO:0042602">
    <property type="term" value="F:riboflavin reductase (NADPH) activity"/>
    <property type="evidence" value="ECO:0007669"/>
    <property type="project" value="TreeGrafter"/>
</dbReference>
<dbReference type="InterPro" id="IPR036291">
    <property type="entry name" value="NAD(P)-bd_dom_sf"/>
</dbReference>
<comment type="caution">
    <text evidence="2">The sequence shown here is derived from an EMBL/GenBank/DDBJ whole genome shotgun (WGS) entry which is preliminary data.</text>
</comment>
<sequence>MRLTVFGASGRVGGHVVRQALSAGHTVTAVVRERASFEAPEGVRTVRVPGLDAPPPVAECDAVLSAIGPRGAKDGPVATVATRGILAALKPAMRFVALSAAPAGPPPPDFLNRRLLFPFIGRVLRATYDDLRAMEALIRESGTEWTVVRPPKFVDRPLSGRYRTVIGANVPRGYTVSPPDVAHAMLAVLADPATVRQPVGVAY</sequence>
<reference evidence="2" key="1">
    <citation type="submission" date="2021-01" db="EMBL/GenBank/DDBJ databases">
        <title>Whole genome shotgun sequence of Virgisporangium aliadipatigenens NBRC 105644.</title>
        <authorList>
            <person name="Komaki H."/>
            <person name="Tamura T."/>
        </authorList>
    </citation>
    <scope>NUCLEOTIDE SEQUENCE</scope>
    <source>
        <strain evidence="2">NBRC 105644</strain>
    </source>
</reference>
<dbReference type="PANTHER" id="PTHR43355:SF2">
    <property type="entry name" value="FLAVIN REDUCTASE (NADPH)"/>
    <property type="match status" value="1"/>
</dbReference>
<evidence type="ECO:0000313" key="3">
    <source>
        <dbReference type="Proteomes" id="UP000619260"/>
    </source>
</evidence>
<dbReference type="RefSeq" id="WP_203902513.1">
    <property type="nucleotide sequence ID" value="NZ_BOPF01000024.1"/>
</dbReference>
<protein>
    <submittedName>
        <fullName evidence="2">NADH-flavin reductase</fullName>
    </submittedName>
</protein>
<proteinExistence type="predicted"/>
<dbReference type="Gene3D" id="3.40.50.720">
    <property type="entry name" value="NAD(P)-binding Rossmann-like Domain"/>
    <property type="match status" value="1"/>
</dbReference>
<dbReference type="Pfam" id="PF13460">
    <property type="entry name" value="NAD_binding_10"/>
    <property type="match status" value="1"/>
</dbReference>
<feature type="domain" description="NAD(P)-binding" evidence="1">
    <location>
        <begin position="7"/>
        <end position="192"/>
    </location>
</feature>
<dbReference type="InterPro" id="IPR051606">
    <property type="entry name" value="Polyketide_Oxido-like"/>
</dbReference>
<accession>A0A8J3YRH3</accession>
<keyword evidence="3" id="KW-1185">Reference proteome</keyword>
<dbReference type="GO" id="GO:0004074">
    <property type="term" value="F:biliverdin reductase [NAD(P)H] activity"/>
    <property type="evidence" value="ECO:0007669"/>
    <property type="project" value="TreeGrafter"/>
</dbReference>
<dbReference type="PANTHER" id="PTHR43355">
    <property type="entry name" value="FLAVIN REDUCTASE (NADPH)"/>
    <property type="match status" value="1"/>
</dbReference>